<dbReference type="SMART" id="SM00672">
    <property type="entry name" value="CAP10"/>
    <property type="match status" value="1"/>
</dbReference>
<evidence type="ECO:0000256" key="4">
    <source>
        <dbReference type="SAM" id="SignalP"/>
    </source>
</evidence>
<dbReference type="RefSeq" id="XP_042916872.1">
    <property type="nucleotide sequence ID" value="XM_043070199.1"/>
</dbReference>
<dbReference type="Pfam" id="PF05686">
    <property type="entry name" value="Glyco_transf_90"/>
    <property type="match status" value="1"/>
</dbReference>
<keyword evidence="4" id="KW-0732">Signal</keyword>
<feature type="chain" id="PRO_5014378508" description="Glycosyl transferase CAP10 domain-containing protein" evidence="4">
    <location>
        <begin position="33"/>
        <end position="547"/>
    </location>
</feature>
<dbReference type="PANTHER" id="PTHR12203">
    <property type="entry name" value="KDEL LYS-ASP-GLU-LEU CONTAINING - RELATED"/>
    <property type="match status" value="1"/>
</dbReference>
<dbReference type="Proteomes" id="UP000006906">
    <property type="component" value="Chromosome 14"/>
</dbReference>
<dbReference type="ExpressionAtlas" id="A0A2K3CY11">
    <property type="expression patterns" value="differential"/>
</dbReference>
<evidence type="ECO:0000256" key="2">
    <source>
        <dbReference type="ARBA" id="ARBA00022679"/>
    </source>
</evidence>
<keyword evidence="7" id="KW-1185">Reference proteome</keyword>
<evidence type="ECO:0000313" key="6">
    <source>
        <dbReference type="EMBL" id="PNW73177.1"/>
    </source>
</evidence>
<keyword evidence="2" id="KW-0808">Transferase</keyword>
<dbReference type="PANTHER" id="PTHR12203:SF35">
    <property type="entry name" value="PROTEIN O-GLUCOSYLTRANSFERASE 1"/>
    <property type="match status" value="1"/>
</dbReference>
<dbReference type="GeneID" id="66056246"/>
<reference evidence="6 7" key="1">
    <citation type="journal article" date="2007" name="Science">
        <title>The Chlamydomonas genome reveals the evolution of key animal and plant functions.</title>
        <authorList>
            <person name="Merchant S.S."/>
            <person name="Prochnik S.E."/>
            <person name="Vallon O."/>
            <person name="Harris E.H."/>
            <person name="Karpowicz S.J."/>
            <person name="Witman G.B."/>
            <person name="Terry A."/>
            <person name="Salamov A."/>
            <person name="Fritz-Laylin L.K."/>
            <person name="Marechal-Drouard L."/>
            <person name="Marshall W.F."/>
            <person name="Qu L.H."/>
            <person name="Nelson D.R."/>
            <person name="Sanderfoot A.A."/>
            <person name="Spalding M.H."/>
            <person name="Kapitonov V.V."/>
            <person name="Ren Q."/>
            <person name="Ferris P."/>
            <person name="Lindquist E."/>
            <person name="Shapiro H."/>
            <person name="Lucas S.M."/>
            <person name="Grimwood J."/>
            <person name="Schmutz J."/>
            <person name="Cardol P."/>
            <person name="Cerutti H."/>
            <person name="Chanfreau G."/>
            <person name="Chen C.L."/>
            <person name="Cognat V."/>
            <person name="Croft M.T."/>
            <person name="Dent R."/>
            <person name="Dutcher S."/>
            <person name="Fernandez E."/>
            <person name="Fukuzawa H."/>
            <person name="Gonzalez-Ballester D."/>
            <person name="Gonzalez-Halphen D."/>
            <person name="Hallmann A."/>
            <person name="Hanikenne M."/>
            <person name="Hippler M."/>
            <person name="Inwood W."/>
            <person name="Jabbari K."/>
            <person name="Kalanon M."/>
            <person name="Kuras R."/>
            <person name="Lefebvre P.A."/>
            <person name="Lemaire S.D."/>
            <person name="Lobanov A.V."/>
            <person name="Lohr M."/>
            <person name="Manuell A."/>
            <person name="Meier I."/>
            <person name="Mets L."/>
            <person name="Mittag M."/>
            <person name="Mittelmeier T."/>
            <person name="Moroney J.V."/>
            <person name="Moseley J."/>
            <person name="Napoli C."/>
            <person name="Nedelcu A.M."/>
            <person name="Niyogi K."/>
            <person name="Novoselov S.V."/>
            <person name="Paulsen I.T."/>
            <person name="Pazour G."/>
            <person name="Purton S."/>
            <person name="Ral J.P."/>
            <person name="Riano-Pachon D.M."/>
            <person name="Riekhof W."/>
            <person name="Rymarquis L."/>
            <person name="Schroda M."/>
            <person name="Stern D."/>
            <person name="Umen J."/>
            <person name="Willows R."/>
            <person name="Wilson N."/>
            <person name="Zimmer S.L."/>
            <person name="Allmer J."/>
            <person name="Balk J."/>
            <person name="Bisova K."/>
            <person name="Chen C.J."/>
            <person name="Elias M."/>
            <person name="Gendler K."/>
            <person name="Hauser C."/>
            <person name="Lamb M.R."/>
            <person name="Ledford H."/>
            <person name="Long J.C."/>
            <person name="Minagawa J."/>
            <person name="Page M.D."/>
            <person name="Pan J."/>
            <person name="Pootakham W."/>
            <person name="Roje S."/>
            <person name="Rose A."/>
            <person name="Stahlberg E."/>
            <person name="Terauchi A.M."/>
            <person name="Yang P."/>
            <person name="Ball S."/>
            <person name="Bowler C."/>
            <person name="Dieckmann C.L."/>
            <person name="Gladyshev V.N."/>
            <person name="Green P."/>
            <person name="Jorgensen R."/>
            <person name="Mayfield S."/>
            <person name="Mueller-Roeber B."/>
            <person name="Rajamani S."/>
            <person name="Sayre R.T."/>
            <person name="Brokstein P."/>
            <person name="Dubchak I."/>
            <person name="Goodstein D."/>
            <person name="Hornick L."/>
            <person name="Huang Y.W."/>
            <person name="Jhaveri J."/>
            <person name="Luo Y."/>
            <person name="Martinez D."/>
            <person name="Ngau W.C."/>
            <person name="Otillar B."/>
            <person name="Poliakov A."/>
            <person name="Porter A."/>
            <person name="Szajkowski L."/>
            <person name="Werner G."/>
            <person name="Zhou K."/>
            <person name="Grigoriev I.V."/>
            <person name="Rokhsar D.S."/>
            <person name="Grossman A.R."/>
        </authorList>
    </citation>
    <scope>NUCLEOTIDE SEQUENCE [LARGE SCALE GENOMIC DNA]</scope>
    <source>
        <strain evidence="7">CC-503</strain>
    </source>
</reference>
<dbReference type="InParanoid" id="A0A2K3CY11"/>
<evidence type="ECO:0000256" key="1">
    <source>
        <dbReference type="ARBA" id="ARBA00010118"/>
    </source>
</evidence>
<feature type="compositionally biased region" description="Basic residues" evidence="3">
    <location>
        <begin position="422"/>
        <end position="431"/>
    </location>
</feature>
<feature type="domain" description="Glycosyl transferase CAP10" evidence="5">
    <location>
        <begin position="132"/>
        <end position="386"/>
    </location>
</feature>
<dbReference type="KEGG" id="cre:CHLRE_14g621800v5"/>
<dbReference type="OrthoDB" id="541052at2759"/>
<dbReference type="Gramene" id="PNW73177">
    <property type="protein sequence ID" value="PNW73177"/>
    <property type="gene ID" value="CHLRE_14g621800v5"/>
</dbReference>
<dbReference type="InterPro" id="IPR051091">
    <property type="entry name" value="O-Glucosyltr/Glycosyltrsf_90"/>
</dbReference>
<protein>
    <recommendedName>
        <fullName evidence="5">Glycosyl transferase CAP10 domain-containing protein</fullName>
    </recommendedName>
</protein>
<evidence type="ECO:0000256" key="3">
    <source>
        <dbReference type="SAM" id="MobiDB-lite"/>
    </source>
</evidence>
<evidence type="ECO:0000259" key="5">
    <source>
        <dbReference type="SMART" id="SM00672"/>
    </source>
</evidence>
<dbReference type="FunCoup" id="A0A2K3CY11">
    <property type="interactions" value="699"/>
</dbReference>
<dbReference type="AlphaFoldDB" id="A0A2K3CY11"/>
<dbReference type="EMBL" id="CM008975">
    <property type="protein sequence ID" value="PNW73177.1"/>
    <property type="molecule type" value="Genomic_DNA"/>
</dbReference>
<feature type="signal peptide" evidence="4">
    <location>
        <begin position="1"/>
        <end position="32"/>
    </location>
</feature>
<evidence type="ECO:0000313" key="7">
    <source>
        <dbReference type="Proteomes" id="UP000006906"/>
    </source>
</evidence>
<sequence>MKLRIAKATPSGLLRPLMLAAWLLLATSSVTAGEPLWASHCERWSSFEPGIWESLLFWQETGISDELMGQAIEKLGTEPGRMKRVGVPVAFVNGSMYVARSTPLSKTYAWWAHNLLVWVHVLRRLAARWGAALPDTELLLGADDDPTQDMSAPGAWQAATSPPLPVMKHCKSSASADIPIPTWHFYTLNATAQFFSRTHRFSEEHPWAAREHKAYGGGMLYHRSQAMPVNKKQLEAGMVAGEPFMVREKFAEFLNKEVRNPNIVFDNGRPLPLWAEYKMAIHIDGISCSSKLWQLMALGNLVLREQSSYLSFYDSQLHSFEHYVPFWRHRPREIVWAYDWATRHDAAAARIAARGQAFVRDTLSSQGLECYWLLLLQQYSGLLKYKPGQGARRIPAPVPAAAVAANATTAAAGVVAAAGQGGRRRSSRSRRLMQGGGVEGVREEAHSRGGGSVEAESARRQPARRRLQQAQQGSVPGSGGAGDAGAFYIPVDEWLALQEGAHGWRPGLAASLGAELELLPLLPMRAMVVRAGQELAAAANATALRQP</sequence>
<gene>
    <name evidence="6" type="ORF">CHLRE_14g621800v5</name>
</gene>
<dbReference type="GO" id="GO:0016740">
    <property type="term" value="F:transferase activity"/>
    <property type="evidence" value="ECO:0007669"/>
    <property type="project" value="UniProtKB-KW"/>
</dbReference>
<name>A0A2K3CY11_CHLRE</name>
<proteinExistence type="inferred from homology"/>
<accession>A0A2K3CY11</accession>
<feature type="region of interest" description="Disordered" evidence="3">
    <location>
        <begin position="418"/>
        <end position="482"/>
    </location>
</feature>
<organism evidence="6 7">
    <name type="scientific">Chlamydomonas reinhardtii</name>
    <name type="common">Chlamydomonas smithii</name>
    <dbReference type="NCBI Taxonomy" id="3055"/>
    <lineage>
        <taxon>Eukaryota</taxon>
        <taxon>Viridiplantae</taxon>
        <taxon>Chlorophyta</taxon>
        <taxon>core chlorophytes</taxon>
        <taxon>Chlorophyceae</taxon>
        <taxon>CS clade</taxon>
        <taxon>Chlamydomonadales</taxon>
        <taxon>Chlamydomonadaceae</taxon>
        <taxon>Chlamydomonas</taxon>
    </lineage>
</organism>
<dbReference type="InterPro" id="IPR006598">
    <property type="entry name" value="CAP10"/>
</dbReference>
<comment type="similarity">
    <text evidence="1">Belongs to the glycosyltransferase 90 family.</text>
</comment>